<evidence type="ECO:0000313" key="1">
    <source>
        <dbReference type="EMBL" id="RYR24409.1"/>
    </source>
</evidence>
<keyword evidence="2" id="KW-1185">Reference proteome</keyword>
<dbReference type="AlphaFoldDB" id="A0A445ADA7"/>
<proteinExistence type="predicted"/>
<sequence length="109" mass="11542">MSLGALFSQSITQGASGLHFHCNVRNPTWASIMYRVFICIIFSAVRRIFEKSVVLLVLATAVVGMRHMAKDCNQGGRRCGGMYGDGGGSGSATTMGILGILQGTSKQAL</sequence>
<dbReference type="Proteomes" id="UP000289738">
    <property type="component" value="Chromosome B02"/>
</dbReference>
<dbReference type="SUPFAM" id="SSF57863">
    <property type="entry name" value="ArfGap/RecO-like zinc finger"/>
    <property type="match status" value="1"/>
</dbReference>
<dbReference type="EMBL" id="SDMP01000012">
    <property type="protein sequence ID" value="RYR24409.1"/>
    <property type="molecule type" value="Genomic_DNA"/>
</dbReference>
<gene>
    <name evidence="1" type="ORF">Ahy_B02g057909</name>
</gene>
<protein>
    <submittedName>
        <fullName evidence="1">Uncharacterized protein</fullName>
    </submittedName>
</protein>
<accession>A0A445ADA7</accession>
<reference evidence="1 2" key="1">
    <citation type="submission" date="2019-01" db="EMBL/GenBank/DDBJ databases">
        <title>Sequencing of cultivated peanut Arachis hypogaea provides insights into genome evolution and oil improvement.</title>
        <authorList>
            <person name="Chen X."/>
        </authorList>
    </citation>
    <scope>NUCLEOTIDE SEQUENCE [LARGE SCALE GENOMIC DNA]</scope>
    <source>
        <strain evidence="2">cv. Fuhuasheng</strain>
        <tissue evidence="1">Leaves</tissue>
    </source>
</reference>
<name>A0A445ADA7_ARAHY</name>
<evidence type="ECO:0000313" key="2">
    <source>
        <dbReference type="Proteomes" id="UP000289738"/>
    </source>
</evidence>
<dbReference type="InterPro" id="IPR037278">
    <property type="entry name" value="ARFGAP/RecO"/>
</dbReference>
<comment type="caution">
    <text evidence="1">The sequence shown here is derived from an EMBL/GenBank/DDBJ whole genome shotgun (WGS) entry which is preliminary data.</text>
</comment>
<organism evidence="1 2">
    <name type="scientific">Arachis hypogaea</name>
    <name type="common">Peanut</name>
    <dbReference type="NCBI Taxonomy" id="3818"/>
    <lineage>
        <taxon>Eukaryota</taxon>
        <taxon>Viridiplantae</taxon>
        <taxon>Streptophyta</taxon>
        <taxon>Embryophyta</taxon>
        <taxon>Tracheophyta</taxon>
        <taxon>Spermatophyta</taxon>
        <taxon>Magnoliopsida</taxon>
        <taxon>eudicotyledons</taxon>
        <taxon>Gunneridae</taxon>
        <taxon>Pentapetalae</taxon>
        <taxon>rosids</taxon>
        <taxon>fabids</taxon>
        <taxon>Fabales</taxon>
        <taxon>Fabaceae</taxon>
        <taxon>Papilionoideae</taxon>
        <taxon>50 kb inversion clade</taxon>
        <taxon>dalbergioids sensu lato</taxon>
        <taxon>Dalbergieae</taxon>
        <taxon>Pterocarpus clade</taxon>
        <taxon>Arachis</taxon>
    </lineage>
</organism>